<comment type="caution">
    <text evidence="7">The sequence shown here is derived from an EMBL/GenBank/DDBJ whole genome shotgun (WGS) entry which is preliminary data.</text>
</comment>
<sequence length="562" mass="63526">MDPDTNADDVLRALGQWGHYQKFQILLLFMGMWATGFQLLSGVVTGYRPLYECKNPYDGNLSVNANMTSSLQEIRISKCHVTMVTNSSVTKETCPMGYVYSIPKDRSFVTEWDLVCEGAERAELSQTFLMGGQMVGAAFFTSLSDRFGRKKISVFSNFGLFTVGLGIAYAPNYQVFAGLRFLIGALQQGLVMTGAIMTLELLPRESRFFTEVFGSLLWATGVCLLSLIGYLMRGCSWRTIQIVLSAYSGYSVIQYFIQEDSLRWLLINNKIKEAERIVRKAAKMNGLNYDDVIKKVEERKKEKNKIMLEEMVVYNELTREEDRKNDIIMELETKEDYQVQHYNATHIFREKRIFLNSLVVWIAWITDSLSYFALTLTSTSLAGDRYLNFFLMSVVEYPAVIIEYTCLNRIGRKGTTILFHMICGISLASATLCREFAGGRDSLVTMSLVFTLIGKMGATGAFSTMFLYTPEMYPTNLRNVGIGLSSSTARIGAMIAPFAGVLAMHVSWAPGTIVAALCFLVSFLVFLVLPETMGHELPKTMEELRQWYKDHSGRRSWKKSKQ</sequence>
<feature type="transmembrane region" description="Helical" evidence="5">
    <location>
        <begin position="508"/>
        <end position="529"/>
    </location>
</feature>
<feature type="transmembrane region" description="Helical" evidence="5">
    <location>
        <begin position="152"/>
        <end position="170"/>
    </location>
</feature>
<protein>
    <recommendedName>
        <fullName evidence="6">Major facilitator superfamily (MFS) profile domain-containing protein</fullName>
    </recommendedName>
</protein>
<evidence type="ECO:0000256" key="2">
    <source>
        <dbReference type="ARBA" id="ARBA00022692"/>
    </source>
</evidence>
<keyword evidence="8" id="KW-1185">Reference proteome</keyword>
<dbReference type="GO" id="GO:0016020">
    <property type="term" value="C:membrane"/>
    <property type="evidence" value="ECO:0007669"/>
    <property type="project" value="UniProtKB-SubCell"/>
</dbReference>
<dbReference type="PROSITE" id="PS50850">
    <property type="entry name" value="MFS"/>
    <property type="match status" value="1"/>
</dbReference>
<dbReference type="Gene3D" id="1.20.1250.20">
    <property type="entry name" value="MFS general substrate transporter like domains"/>
    <property type="match status" value="1"/>
</dbReference>
<feature type="domain" description="Major facilitator superfamily (MFS) profile" evidence="6">
    <location>
        <begin position="24"/>
        <end position="533"/>
    </location>
</feature>
<dbReference type="Pfam" id="PF00083">
    <property type="entry name" value="Sugar_tr"/>
    <property type="match status" value="1"/>
</dbReference>
<dbReference type="InterPro" id="IPR036259">
    <property type="entry name" value="MFS_trans_sf"/>
</dbReference>
<name>A0AA88YS11_PINIB</name>
<evidence type="ECO:0000259" key="6">
    <source>
        <dbReference type="PROSITE" id="PS50850"/>
    </source>
</evidence>
<evidence type="ECO:0000313" key="8">
    <source>
        <dbReference type="Proteomes" id="UP001186944"/>
    </source>
</evidence>
<feature type="transmembrane region" description="Helical" evidence="5">
    <location>
        <begin position="25"/>
        <end position="47"/>
    </location>
</feature>
<proteinExistence type="predicted"/>
<feature type="transmembrane region" description="Helical" evidence="5">
    <location>
        <begin position="417"/>
        <end position="437"/>
    </location>
</feature>
<evidence type="ECO:0000313" key="7">
    <source>
        <dbReference type="EMBL" id="KAK3106458.1"/>
    </source>
</evidence>
<keyword evidence="3 5" id="KW-1133">Transmembrane helix</keyword>
<feature type="transmembrane region" description="Helical" evidence="5">
    <location>
        <begin position="386"/>
        <end position="405"/>
    </location>
</feature>
<evidence type="ECO:0000256" key="1">
    <source>
        <dbReference type="ARBA" id="ARBA00004141"/>
    </source>
</evidence>
<feature type="transmembrane region" description="Helical" evidence="5">
    <location>
        <begin position="480"/>
        <end position="502"/>
    </location>
</feature>
<reference evidence="7" key="1">
    <citation type="submission" date="2019-08" db="EMBL/GenBank/DDBJ databases">
        <title>The improved chromosome-level genome for the pearl oyster Pinctada fucata martensii using PacBio sequencing and Hi-C.</title>
        <authorList>
            <person name="Zheng Z."/>
        </authorList>
    </citation>
    <scope>NUCLEOTIDE SEQUENCE</scope>
    <source>
        <strain evidence="7">ZZ-2019</strain>
        <tissue evidence="7">Adductor muscle</tissue>
    </source>
</reference>
<gene>
    <name evidence="7" type="ORF">FSP39_020435</name>
</gene>
<dbReference type="PANTHER" id="PTHR24064">
    <property type="entry name" value="SOLUTE CARRIER FAMILY 22 MEMBER"/>
    <property type="match status" value="1"/>
</dbReference>
<feature type="transmembrane region" description="Helical" evidence="5">
    <location>
        <begin position="208"/>
        <end position="232"/>
    </location>
</feature>
<evidence type="ECO:0000256" key="5">
    <source>
        <dbReference type="SAM" id="Phobius"/>
    </source>
</evidence>
<dbReference type="InterPro" id="IPR020846">
    <property type="entry name" value="MFS_dom"/>
</dbReference>
<organism evidence="7 8">
    <name type="scientific">Pinctada imbricata</name>
    <name type="common">Atlantic pearl-oyster</name>
    <name type="synonym">Pinctada martensii</name>
    <dbReference type="NCBI Taxonomy" id="66713"/>
    <lineage>
        <taxon>Eukaryota</taxon>
        <taxon>Metazoa</taxon>
        <taxon>Spiralia</taxon>
        <taxon>Lophotrochozoa</taxon>
        <taxon>Mollusca</taxon>
        <taxon>Bivalvia</taxon>
        <taxon>Autobranchia</taxon>
        <taxon>Pteriomorphia</taxon>
        <taxon>Pterioida</taxon>
        <taxon>Pterioidea</taxon>
        <taxon>Pteriidae</taxon>
        <taxon>Pinctada</taxon>
    </lineage>
</organism>
<accession>A0AA88YS11</accession>
<feature type="transmembrane region" description="Helical" evidence="5">
    <location>
        <begin position="353"/>
        <end position="374"/>
    </location>
</feature>
<dbReference type="GO" id="GO:0022857">
    <property type="term" value="F:transmembrane transporter activity"/>
    <property type="evidence" value="ECO:0007669"/>
    <property type="project" value="InterPro"/>
</dbReference>
<dbReference type="InterPro" id="IPR005828">
    <property type="entry name" value="MFS_sugar_transport-like"/>
</dbReference>
<dbReference type="Proteomes" id="UP001186944">
    <property type="component" value="Unassembled WGS sequence"/>
</dbReference>
<dbReference type="AlphaFoldDB" id="A0AA88YS11"/>
<feature type="transmembrane region" description="Helical" evidence="5">
    <location>
        <begin position="443"/>
        <end position="468"/>
    </location>
</feature>
<evidence type="ECO:0000256" key="4">
    <source>
        <dbReference type="ARBA" id="ARBA00023136"/>
    </source>
</evidence>
<keyword evidence="4 5" id="KW-0472">Membrane</keyword>
<evidence type="ECO:0000256" key="3">
    <source>
        <dbReference type="ARBA" id="ARBA00022989"/>
    </source>
</evidence>
<dbReference type="SUPFAM" id="SSF103473">
    <property type="entry name" value="MFS general substrate transporter"/>
    <property type="match status" value="1"/>
</dbReference>
<dbReference type="EMBL" id="VSWD01000003">
    <property type="protein sequence ID" value="KAK3106458.1"/>
    <property type="molecule type" value="Genomic_DNA"/>
</dbReference>
<keyword evidence="2 5" id="KW-0812">Transmembrane</keyword>
<comment type="subcellular location">
    <subcellularLocation>
        <location evidence="1">Membrane</location>
        <topology evidence="1">Multi-pass membrane protein</topology>
    </subcellularLocation>
</comment>